<dbReference type="Pfam" id="PF25484">
    <property type="entry name" value="DUF7907"/>
    <property type="match status" value="1"/>
</dbReference>
<evidence type="ECO:0000256" key="1">
    <source>
        <dbReference type="SAM" id="Phobius"/>
    </source>
</evidence>
<gene>
    <name evidence="3" type="ORF">ASPCAL12135</name>
</gene>
<keyword evidence="1" id="KW-0812">Transmembrane</keyword>
<dbReference type="InterPro" id="IPR057229">
    <property type="entry name" value="DUF7907"/>
</dbReference>
<dbReference type="OMA" id="TRTITMF"/>
<name>A0A0U5GGH0_ASPCI</name>
<protein>
    <recommendedName>
        <fullName evidence="2">DUF7907 domain-containing protein</fullName>
    </recommendedName>
</protein>
<dbReference type="OrthoDB" id="4468168at2759"/>
<sequence length="231" mass="25185">MDGRPLATFFLILASTSYELFLTRTITMFFPSLVAFTLLYLTQPVHTYPRSPSPTLTQTTTPTPQPYRYYLRSTTNLYLSSSITYNGRTNYVLLTNSSLAQPLALYEGDGSITLDTSNVIGASSEAPLYLSDEDGLSSTYKQVVLGNEKGGEYTKGFGFGQDGGLMLRDVKVEVQSRGQGQGAGEVQVGGFVACTAALGVKQVYWFKEGDVADGEVPVVCEIVGFERVWEV</sequence>
<keyword evidence="1" id="KW-1133">Transmembrane helix</keyword>
<keyword evidence="4" id="KW-1185">Reference proteome</keyword>
<feature type="domain" description="DUF7907" evidence="2">
    <location>
        <begin position="73"/>
        <end position="224"/>
    </location>
</feature>
<dbReference type="EMBL" id="CDMC01000012">
    <property type="protein sequence ID" value="CEL08991.1"/>
    <property type="molecule type" value="Genomic_DNA"/>
</dbReference>
<evidence type="ECO:0000313" key="4">
    <source>
        <dbReference type="Proteomes" id="UP000054771"/>
    </source>
</evidence>
<evidence type="ECO:0000313" key="3">
    <source>
        <dbReference type="EMBL" id="CEL08991.1"/>
    </source>
</evidence>
<keyword evidence="1" id="KW-0472">Membrane</keyword>
<accession>A0A0U5GGH0</accession>
<feature type="transmembrane region" description="Helical" evidence="1">
    <location>
        <begin position="20"/>
        <end position="41"/>
    </location>
</feature>
<dbReference type="Proteomes" id="UP000054771">
    <property type="component" value="Unassembled WGS sequence"/>
</dbReference>
<reference evidence="4" key="1">
    <citation type="journal article" date="2016" name="Genome Announc.">
        <title>Draft genome sequences of fungus Aspergillus calidoustus.</title>
        <authorList>
            <person name="Horn F."/>
            <person name="Linde J."/>
            <person name="Mattern D.J."/>
            <person name="Walther G."/>
            <person name="Guthke R."/>
            <person name="Scherlach K."/>
            <person name="Martin K."/>
            <person name="Brakhage A.A."/>
            <person name="Petzke L."/>
            <person name="Valiante V."/>
        </authorList>
    </citation>
    <scope>NUCLEOTIDE SEQUENCE [LARGE SCALE GENOMIC DNA]</scope>
    <source>
        <strain evidence="4">SF006504</strain>
    </source>
</reference>
<organism evidence="3 4">
    <name type="scientific">Aspergillus calidoustus</name>
    <dbReference type="NCBI Taxonomy" id="454130"/>
    <lineage>
        <taxon>Eukaryota</taxon>
        <taxon>Fungi</taxon>
        <taxon>Dikarya</taxon>
        <taxon>Ascomycota</taxon>
        <taxon>Pezizomycotina</taxon>
        <taxon>Eurotiomycetes</taxon>
        <taxon>Eurotiomycetidae</taxon>
        <taxon>Eurotiales</taxon>
        <taxon>Aspergillaceae</taxon>
        <taxon>Aspergillus</taxon>
        <taxon>Aspergillus subgen. Nidulantes</taxon>
    </lineage>
</organism>
<proteinExistence type="predicted"/>
<evidence type="ECO:0000259" key="2">
    <source>
        <dbReference type="Pfam" id="PF25484"/>
    </source>
</evidence>
<dbReference type="AlphaFoldDB" id="A0A0U5GGH0"/>